<dbReference type="InterPro" id="IPR053925">
    <property type="entry name" value="RecX_HTH_3rd"/>
</dbReference>
<dbReference type="NCBIfam" id="NF010733">
    <property type="entry name" value="PRK14135.1"/>
    <property type="match status" value="1"/>
</dbReference>
<feature type="domain" description="RecX third three-helical" evidence="7">
    <location>
        <begin position="211"/>
        <end position="258"/>
    </location>
</feature>
<dbReference type="Gene3D" id="1.10.10.10">
    <property type="entry name" value="Winged helix-like DNA-binding domain superfamily/Winged helix DNA-binding domain"/>
    <property type="match status" value="4"/>
</dbReference>
<evidence type="ECO:0000259" key="6">
    <source>
        <dbReference type="Pfam" id="PF02631"/>
    </source>
</evidence>
<comment type="similarity">
    <text evidence="2 5">Belongs to the RecX family.</text>
</comment>
<comment type="subcellular location">
    <subcellularLocation>
        <location evidence="1 5">Cytoplasm</location>
    </subcellularLocation>
</comment>
<dbReference type="Pfam" id="PF21981">
    <property type="entry name" value="RecX_HTH3"/>
    <property type="match status" value="1"/>
</dbReference>
<dbReference type="EMBL" id="LARY01000004">
    <property type="protein sequence ID" value="RDW99095.1"/>
    <property type="molecule type" value="Genomic_DNA"/>
</dbReference>
<evidence type="ECO:0000313" key="9">
    <source>
        <dbReference type="Proteomes" id="UP000257055"/>
    </source>
</evidence>
<comment type="function">
    <text evidence="5">Modulates RecA activity.</text>
</comment>
<evidence type="ECO:0000256" key="3">
    <source>
        <dbReference type="ARBA" id="ARBA00018111"/>
    </source>
</evidence>
<protein>
    <recommendedName>
        <fullName evidence="3 5">Regulatory protein RecX</fullName>
    </recommendedName>
</protein>
<evidence type="ECO:0000259" key="7">
    <source>
        <dbReference type="Pfam" id="PF21981"/>
    </source>
</evidence>
<dbReference type="PANTHER" id="PTHR33602">
    <property type="entry name" value="REGULATORY PROTEIN RECX FAMILY PROTEIN"/>
    <property type="match status" value="1"/>
</dbReference>
<evidence type="ECO:0000313" key="8">
    <source>
        <dbReference type="EMBL" id="RDW99095.1"/>
    </source>
</evidence>
<comment type="caution">
    <text evidence="8">The sequence shown here is derived from an EMBL/GenBank/DDBJ whole genome shotgun (WGS) entry which is preliminary data.</text>
</comment>
<dbReference type="InterPro" id="IPR003783">
    <property type="entry name" value="Regulatory_RecX"/>
</dbReference>
<dbReference type="Pfam" id="PF02631">
    <property type="entry name" value="RecX_HTH2"/>
    <property type="match status" value="1"/>
</dbReference>
<feature type="domain" description="RecX second three-helical" evidence="6">
    <location>
        <begin position="107"/>
        <end position="148"/>
    </location>
</feature>
<evidence type="ECO:0000256" key="1">
    <source>
        <dbReference type="ARBA" id="ARBA00004496"/>
    </source>
</evidence>
<dbReference type="GO" id="GO:0005737">
    <property type="term" value="C:cytoplasm"/>
    <property type="evidence" value="ECO:0007669"/>
    <property type="project" value="UniProtKB-SubCell"/>
</dbReference>
<dbReference type="Proteomes" id="UP000257055">
    <property type="component" value="Unassembled WGS sequence"/>
</dbReference>
<dbReference type="GO" id="GO:0006282">
    <property type="term" value="P:regulation of DNA repair"/>
    <property type="evidence" value="ECO:0007669"/>
    <property type="project" value="UniProtKB-UniRule"/>
</dbReference>
<dbReference type="RefSeq" id="WP_115754010.1">
    <property type="nucleotide sequence ID" value="NZ_LARY01000004.1"/>
</dbReference>
<evidence type="ECO:0000256" key="2">
    <source>
        <dbReference type="ARBA" id="ARBA00009695"/>
    </source>
</evidence>
<reference evidence="9" key="1">
    <citation type="submission" date="2015-04" db="EMBL/GenBank/DDBJ databases">
        <authorList>
            <person name="Schardt J."/>
            <person name="Mueller-Herbst S."/>
            <person name="Scherer S."/>
            <person name="Huptas C."/>
        </authorList>
    </citation>
    <scope>NUCLEOTIDE SEQUENCE [LARGE SCALE GENOMIC DNA]</scope>
    <source>
        <strain evidence="9">Kiel-L1</strain>
    </source>
</reference>
<evidence type="ECO:0000256" key="4">
    <source>
        <dbReference type="ARBA" id="ARBA00022490"/>
    </source>
</evidence>
<organism evidence="8 9">
    <name type="scientific">Listeria kieliensis</name>
    <dbReference type="NCBI Taxonomy" id="1621700"/>
    <lineage>
        <taxon>Bacteria</taxon>
        <taxon>Bacillati</taxon>
        <taxon>Bacillota</taxon>
        <taxon>Bacilli</taxon>
        <taxon>Bacillales</taxon>
        <taxon>Listeriaceae</taxon>
        <taxon>Listeria</taxon>
    </lineage>
</organism>
<gene>
    <name evidence="5" type="primary">recX</name>
    <name evidence="8" type="ORF">UR08_12435</name>
</gene>
<sequence length="271" mass="31868">MKITAIRVQEKRKERYNVFVDEKYRFSVDEEVLARFHLSKGKTLSEEEIEQIEEADQVRIGLNKAIQFLSHRVRSEKEMRSFLAKQEIEAIHRDSIIQKLVEMDYLDDAEFAKLYVRTQVKTTTKGPGKIRRELIEKGITREVIEESLDAYTAEEREENALKEATKIARRSRNLAKERLKMKIRTDLLQKGFSELEGKTAASEATSELSEDDETEVLRKQLEKLMRKNKRFEPRIAKQKTIQSLMQKGFSYANIESYLAEHEIDFEEVEDE</sequence>
<name>A0A3D8TMR4_9LIST</name>
<accession>A0A3D8TMR4</accession>
<dbReference type="InterPro" id="IPR053924">
    <property type="entry name" value="RecX_HTH_2nd"/>
</dbReference>
<dbReference type="AlphaFoldDB" id="A0A3D8TMR4"/>
<dbReference type="HAMAP" id="MF_01114">
    <property type="entry name" value="RecX"/>
    <property type="match status" value="1"/>
</dbReference>
<dbReference type="PANTHER" id="PTHR33602:SF1">
    <property type="entry name" value="REGULATORY PROTEIN RECX FAMILY PROTEIN"/>
    <property type="match status" value="1"/>
</dbReference>
<proteinExistence type="inferred from homology"/>
<keyword evidence="9" id="KW-1185">Reference proteome</keyword>
<dbReference type="InterPro" id="IPR036388">
    <property type="entry name" value="WH-like_DNA-bd_sf"/>
</dbReference>
<keyword evidence="4 5" id="KW-0963">Cytoplasm</keyword>
<evidence type="ECO:0000256" key="5">
    <source>
        <dbReference type="HAMAP-Rule" id="MF_01114"/>
    </source>
</evidence>